<dbReference type="InterPro" id="IPR036010">
    <property type="entry name" value="2Fe-2S_ferredoxin-like_sf"/>
</dbReference>
<keyword evidence="2" id="KW-0479">Metal-binding</keyword>
<dbReference type="SUPFAM" id="SSF54292">
    <property type="entry name" value="2Fe-2S ferredoxin-like"/>
    <property type="match status" value="1"/>
</dbReference>
<evidence type="ECO:0000313" key="6">
    <source>
        <dbReference type="Proteomes" id="UP000515151"/>
    </source>
</evidence>
<evidence type="ECO:0000256" key="1">
    <source>
        <dbReference type="ARBA" id="ARBA00022714"/>
    </source>
</evidence>
<dbReference type="PANTHER" id="PTHR23426">
    <property type="entry name" value="FERREDOXIN/ADRENODOXIN"/>
    <property type="match status" value="1"/>
</dbReference>
<dbReference type="GO" id="GO:0009535">
    <property type="term" value="C:chloroplast thylakoid membrane"/>
    <property type="evidence" value="ECO:0007669"/>
    <property type="project" value="TreeGrafter"/>
</dbReference>
<dbReference type="RefSeq" id="XP_031385125.1">
    <property type="nucleotide sequence ID" value="XM_031529265.1"/>
</dbReference>
<evidence type="ECO:0000313" key="7">
    <source>
        <dbReference type="RefSeq" id="XP_031385125.1"/>
    </source>
</evidence>
<proteinExistence type="predicted"/>
<keyword evidence="3" id="KW-0408">Iron</keyword>
<organism evidence="6 7">
    <name type="scientific">Punica granatum</name>
    <name type="common">Pomegranate</name>
    <dbReference type="NCBI Taxonomy" id="22663"/>
    <lineage>
        <taxon>Eukaryota</taxon>
        <taxon>Viridiplantae</taxon>
        <taxon>Streptophyta</taxon>
        <taxon>Embryophyta</taxon>
        <taxon>Tracheophyta</taxon>
        <taxon>Spermatophyta</taxon>
        <taxon>Magnoliopsida</taxon>
        <taxon>eudicotyledons</taxon>
        <taxon>Gunneridae</taxon>
        <taxon>Pentapetalae</taxon>
        <taxon>rosids</taxon>
        <taxon>malvids</taxon>
        <taxon>Myrtales</taxon>
        <taxon>Lythraceae</taxon>
        <taxon>Punica</taxon>
    </lineage>
</organism>
<dbReference type="GO" id="GO:0051537">
    <property type="term" value="F:2 iron, 2 sulfur cluster binding"/>
    <property type="evidence" value="ECO:0007669"/>
    <property type="project" value="UniProtKB-KW"/>
</dbReference>
<evidence type="ECO:0000256" key="4">
    <source>
        <dbReference type="ARBA" id="ARBA00023014"/>
    </source>
</evidence>
<keyword evidence="4" id="KW-0411">Iron-sulfur</keyword>
<protein>
    <submittedName>
        <fullName evidence="7">Photosynthetic NDH subunit of subcomplex B 3, chloroplastic isoform X1</fullName>
    </submittedName>
</protein>
<name>A0A6P8CNL8_PUNGR</name>
<gene>
    <name evidence="7" type="primary">LOC116198984</name>
</gene>
<keyword evidence="1" id="KW-0001">2Fe-2S</keyword>
<sequence length="209" mass="23057">MGALQLNSYGLASPSTVVKFNQRSTNTLQHPFRLGGQTMRRNRPPGGKIRAVGTIPEKESETAPSEEPPSIGFAFIGIFNYGSICQSVLLPDGTPDVQLRRATGGQKLRDIMLDANIDLYGPYARPLLNCAGGGTCATCMVEVIEGKELLSPRTDKENEKLRKKPKNWRLACQTVVGKPDSRGMVAIQQLPEWKAHEWKYEKGLPTEDF</sequence>
<feature type="domain" description="2Fe-2S ferredoxin-type" evidence="5">
    <location>
        <begin position="129"/>
        <end position="176"/>
    </location>
</feature>
<dbReference type="Pfam" id="PF00111">
    <property type="entry name" value="Fer2"/>
    <property type="match status" value="1"/>
</dbReference>
<evidence type="ECO:0000256" key="2">
    <source>
        <dbReference type="ARBA" id="ARBA00022723"/>
    </source>
</evidence>
<dbReference type="Proteomes" id="UP000515151">
    <property type="component" value="Chromosome 3"/>
</dbReference>
<evidence type="ECO:0000256" key="3">
    <source>
        <dbReference type="ARBA" id="ARBA00023004"/>
    </source>
</evidence>
<reference evidence="7" key="2">
    <citation type="submission" date="2025-08" db="UniProtKB">
        <authorList>
            <consortium name="RefSeq"/>
        </authorList>
    </citation>
    <scope>IDENTIFICATION</scope>
    <source>
        <tissue evidence="7">Leaf</tissue>
    </source>
</reference>
<dbReference type="GO" id="GO:0009055">
    <property type="term" value="F:electron transfer activity"/>
    <property type="evidence" value="ECO:0007669"/>
    <property type="project" value="TreeGrafter"/>
</dbReference>
<dbReference type="GeneID" id="116198984"/>
<dbReference type="CDD" id="cd00207">
    <property type="entry name" value="fer2"/>
    <property type="match status" value="1"/>
</dbReference>
<dbReference type="PANTHER" id="PTHR23426:SF27">
    <property type="entry name" value="PHOTOSYNTHETIC NDH SUBUNIT OF SUBCOMPLEX B 3, CHLOROPLASTIC"/>
    <property type="match status" value="1"/>
</dbReference>
<accession>A0A6P8CNL8</accession>
<reference evidence="6" key="1">
    <citation type="journal article" date="2020" name="Plant Biotechnol. J.">
        <title>The pomegranate (Punica granatum L.) draft genome dissects genetic divergence between soft- and hard-seeded cultivars.</title>
        <authorList>
            <person name="Luo X."/>
            <person name="Li H."/>
            <person name="Wu Z."/>
            <person name="Yao W."/>
            <person name="Zhao P."/>
            <person name="Cao D."/>
            <person name="Yu H."/>
            <person name="Li K."/>
            <person name="Poudel K."/>
            <person name="Zhao D."/>
            <person name="Zhang F."/>
            <person name="Xia X."/>
            <person name="Chen L."/>
            <person name="Wang Q."/>
            <person name="Jing D."/>
            <person name="Cao S."/>
        </authorList>
    </citation>
    <scope>NUCLEOTIDE SEQUENCE [LARGE SCALE GENOMIC DNA]</scope>
    <source>
        <strain evidence="6">cv. Tunisia</strain>
    </source>
</reference>
<dbReference type="GO" id="GO:0046872">
    <property type="term" value="F:metal ion binding"/>
    <property type="evidence" value="ECO:0007669"/>
    <property type="project" value="UniProtKB-KW"/>
</dbReference>
<dbReference type="InterPro" id="IPR001055">
    <property type="entry name" value="Adrenodoxin-like"/>
</dbReference>
<dbReference type="OrthoDB" id="5987010at2759"/>
<dbReference type="AlphaFoldDB" id="A0A6P8CNL8"/>
<dbReference type="Gene3D" id="3.10.20.30">
    <property type="match status" value="1"/>
</dbReference>
<keyword evidence="6" id="KW-1185">Reference proteome</keyword>
<dbReference type="InterPro" id="IPR001041">
    <property type="entry name" value="2Fe-2S_ferredoxin-type"/>
</dbReference>
<evidence type="ECO:0000259" key="5">
    <source>
        <dbReference type="Pfam" id="PF00111"/>
    </source>
</evidence>
<dbReference type="GO" id="GO:0140647">
    <property type="term" value="P:P450-containing electron transport chain"/>
    <property type="evidence" value="ECO:0007669"/>
    <property type="project" value="InterPro"/>
</dbReference>
<dbReference type="InterPro" id="IPR012675">
    <property type="entry name" value="Beta-grasp_dom_sf"/>
</dbReference>